<evidence type="ECO:0000256" key="2">
    <source>
        <dbReference type="SAM" id="MobiDB-lite"/>
    </source>
</evidence>
<dbReference type="Gene3D" id="3.40.630.190">
    <property type="entry name" value="LCP protein"/>
    <property type="match status" value="1"/>
</dbReference>
<proteinExistence type="inferred from homology"/>
<feature type="region of interest" description="Disordered" evidence="2">
    <location>
        <begin position="52"/>
        <end position="92"/>
    </location>
</feature>
<dbReference type="PANTHER" id="PTHR33392:SF6">
    <property type="entry name" value="POLYISOPRENYL-TEICHOIC ACID--PEPTIDOGLYCAN TEICHOIC ACID TRANSFERASE TAGU"/>
    <property type="match status" value="1"/>
</dbReference>
<evidence type="ECO:0000313" key="5">
    <source>
        <dbReference type="EMBL" id="HIW86444.1"/>
    </source>
</evidence>
<reference evidence="5" key="1">
    <citation type="journal article" date="2021" name="PeerJ">
        <title>Extensive microbial diversity within the chicken gut microbiome revealed by metagenomics and culture.</title>
        <authorList>
            <person name="Gilroy R."/>
            <person name="Ravi A."/>
            <person name="Getino M."/>
            <person name="Pursley I."/>
            <person name="Horton D.L."/>
            <person name="Alikhan N.F."/>
            <person name="Baker D."/>
            <person name="Gharbi K."/>
            <person name="Hall N."/>
            <person name="Watson M."/>
            <person name="Adriaenssens E.M."/>
            <person name="Foster-Nyarko E."/>
            <person name="Jarju S."/>
            <person name="Secka A."/>
            <person name="Antonio M."/>
            <person name="Oren A."/>
            <person name="Chaudhuri R.R."/>
            <person name="La Ragione R."/>
            <person name="Hildebrand F."/>
            <person name="Pallen M.J."/>
        </authorList>
    </citation>
    <scope>NUCLEOTIDE SEQUENCE</scope>
    <source>
        <strain evidence="5">421</strain>
    </source>
</reference>
<dbReference type="InterPro" id="IPR004474">
    <property type="entry name" value="LytR_CpsA_psr"/>
</dbReference>
<feature type="compositionally biased region" description="Basic residues" evidence="2">
    <location>
        <begin position="54"/>
        <end position="92"/>
    </location>
</feature>
<name>A0A9D1UFZ8_9FIRM</name>
<reference evidence="5" key="2">
    <citation type="submission" date="2021-04" db="EMBL/GenBank/DDBJ databases">
        <authorList>
            <person name="Gilroy R."/>
        </authorList>
    </citation>
    <scope>NUCLEOTIDE SEQUENCE</scope>
    <source>
        <strain evidence="5">421</strain>
    </source>
</reference>
<feature type="compositionally biased region" description="Polar residues" evidence="2">
    <location>
        <begin position="27"/>
        <end position="41"/>
    </location>
</feature>
<evidence type="ECO:0000256" key="3">
    <source>
        <dbReference type="SAM" id="Phobius"/>
    </source>
</evidence>
<dbReference type="Pfam" id="PF03816">
    <property type="entry name" value="LytR_cpsA_psr"/>
    <property type="match status" value="1"/>
</dbReference>
<keyword evidence="3" id="KW-0812">Transmembrane</keyword>
<evidence type="ECO:0000256" key="1">
    <source>
        <dbReference type="ARBA" id="ARBA00006068"/>
    </source>
</evidence>
<protein>
    <submittedName>
        <fullName evidence="5">LCP family protein</fullName>
    </submittedName>
</protein>
<comment type="caution">
    <text evidence="5">The sequence shown here is derived from an EMBL/GenBank/DDBJ whole genome shotgun (WGS) entry which is preliminary data.</text>
</comment>
<dbReference type="InterPro" id="IPR050922">
    <property type="entry name" value="LytR/CpsA/Psr_CW_biosynth"/>
</dbReference>
<keyword evidence="3" id="KW-1133">Transmembrane helix</keyword>
<evidence type="ECO:0000313" key="6">
    <source>
        <dbReference type="Proteomes" id="UP000824205"/>
    </source>
</evidence>
<feature type="domain" description="Cell envelope-related transcriptional attenuator" evidence="4">
    <location>
        <begin position="185"/>
        <end position="341"/>
    </location>
</feature>
<keyword evidence="3" id="KW-0472">Membrane</keyword>
<gene>
    <name evidence="5" type="ORF">IAA48_08115</name>
</gene>
<dbReference type="PANTHER" id="PTHR33392">
    <property type="entry name" value="POLYISOPRENYL-TEICHOIC ACID--PEPTIDOGLYCAN TEICHOIC ACID TRANSFERASE TAGU"/>
    <property type="match status" value="1"/>
</dbReference>
<organism evidence="5 6">
    <name type="scientific">Candidatus Eubacterium faecipullorum</name>
    <dbReference type="NCBI Taxonomy" id="2838571"/>
    <lineage>
        <taxon>Bacteria</taxon>
        <taxon>Bacillati</taxon>
        <taxon>Bacillota</taxon>
        <taxon>Clostridia</taxon>
        <taxon>Eubacteriales</taxon>
        <taxon>Eubacteriaceae</taxon>
        <taxon>Eubacterium</taxon>
    </lineage>
</organism>
<accession>A0A9D1UFZ8</accession>
<dbReference type="EMBL" id="DXGE01000034">
    <property type="protein sequence ID" value="HIW86444.1"/>
    <property type="molecule type" value="Genomic_DNA"/>
</dbReference>
<dbReference type="Proteomes" id="UP000824205">
    <property type="component" value="Unassembled WGS sequence"/>
</dbReference>
<feature type="region of interest" description="Disordered" evidence="2">
    <location>
        <begin position="22"/>
        <end position="41"/>
    </location>
</feature>
<feature type="transmembrane region" description="Helical" evidence="3">
    <location>
        <begin position="98"/>
        <end position="124"/>
    </location>
</feature>
<dbReference type="AlphaFoldDB" id="A0A9D1UFZ8"/>
<sequence length="429" mass="47385">MNKQIDPNLDSANEDFLFTCGAESPRLQEQPQAESAKTKSGSDILFTEEEYHASHHHHHHHSSGSGSRRSHGSHSSHGSSHRRHSRRRHHKRKKKLPLIVRILIILLVILFAGVAIIGGTYLYLRETGHNSLVVAPANPKYEETIIYNGHTYVYDSNKVAFAFIGVDRENLSVNGDSVIGNAGQADTDIVGVIDTNTGEISVITIPRDTMVDVDLYTVSGEFVRTQNMQLCLAYAYGDGGTSSCENVTTSISRILGNVPVEKYFALDLSGIAPLNDAIGGVTVTSLYDFPAQGVYEGDTVTIQGDFAETYVRQRDMDSIEASLNRTQRQTQYIEAYVEQLRQAVTSDFSVVSNLYNTAAEYSQTNISLSEVTYLASVALSHGISGYTQYTLEGEMRASESATEDVFAEYYLDEDSVMDVVVNCFYEQVN</sequence>
<evidence type="ECO:0000259" key="4">
    <source>
        <dbReference type="Pfam" id="PF03816"/>
    </source>
</evidence>
<dbReference type="NCBIfam" id="TIGR00350">
    <property type="entry name" value="lytR_cpsA_psr"/>
    <property type="match status" value="1"/>
</dbReference>
<comment type="similarity">
    <text evidence="1">Belongs to the LytR/CpsA/Psr (LCP) family.</text>
</comment>